<sequence>MKGEHTLTIDRHKLFIQYGPAFSVFYHSLKFYPGKLALLRVY</sequence>
<protein>
    <submittedName>
        <fullName evidence="1">Uncharacterized protein</fullName>
    </submittedName>
</protein>
<dbReference type="AlphaFoldDB" id="A0A8T0C249"/>
<evidence type="ECO:0000313" key="2">
    <source>
        <dbReference type="Proteomes" id="UP000016480"/>
    </source>
</evidence>
<reference evidence="1 2" key="1">
    <citation type="journal article" date="2012" name="J. Bacteriol.">
        <title>Genome sequence of the cycloprodigiosin-producing bacterial strain Pseudoalteromonas rubra ATCC 29570(T).</title>
        <authorList>
            <person name="Xie B.B."/>
            <person name="Shu Y.L."/>
            <person name="Qin Q.L."/>
            <person name="Rong J.C."/>
            <person name="Zhang X.Y."/>
            <person name="Chen X.L."/>
            <person name="Zhou B.C."/>
            <person name="Zhang Y.Z."/>
        </authorList>
    </citation>
    <scope>NUCLEOTIDE SEQUENCE [LARGE SCALE GENOMIC DNA]</scope>
    <source>
        <strain evidence="1 2">DSM 6842</strain>
    </source>
</reference>
<comment type="caution">
    <text evidence="1">The sequence shown here is derived from an EMBL/GenBank/DDBJ whole genome shotgun (WGS) entry which is preliminary data.</text>
</comment>
<name>A0A8T0C249_9GAMM</name>
<dbReference type="Proteomes" id="UP000016480">
    <property type="component" value="Unassembled WGS sequence"/>
</dbReference>
<gene>
    <name evidence="1" type="ORF">PRUB_b0598</name>
</gene>
<accession>A0A8T0C249</accession>
<proteinExistence type="predicted"/>
<organism evidence="1 2">
    <name type="scientific">Pseudoalteromonas rubra</name>
    <dbReference type="NCBI Taxonomy" id="43658"/>
    <lineage>
        <taxon>Bacteria</taxon>
        <taxon>Pseudomonadati</taxon>
        <taxon>Pseudomonadota</taxon>
        <taxon>Gammaproteobacteria</taxon>
        <taxon>Alteromonadales</taxon>
        <taxon>Pseudoalteromonadaceae</taxon>
        <taxon>Pseudoalteromonas</taxon>
    </lineage>
</organism>
<evidence type="ECO:0000313" key="1">
    <source>
        <dbReference type="EMBL" id="KAF7781397.1"/>
    </source>
</evidence>
<dbReference type="EMBL" id="AHCD03000044">
    <property type="protein sequence ID" value="KAF7781397.1"/>
    <property type="molecule type" value="Genomic_DNA"/>
</dbReference>